<accession>A0A8X6RX97</accession>
<keyword evidence="2" id="KW-1185">Reference proteome</keyword>
<reference evidence="1" key="1">
    <citation type="submission" date="2020-08" db="EMBL/GenBank/DDBJ databases">
        <title>Multicomponent nature underlies the extraordinary mechanical properties of spider dragline silk.</title>
        <authorList>
            <person name="Kono N."/>
            <person name="Nakamura H."/>
            <person name="Mori M."/>
            <person name="Yoshida Y."/>
            <person name="Ohtoshi R."/>
            <person name="Malay A.D."/>
            <person name="Moran D.A.P."/>
            <person name="Tomita M."/>
            <person name="Numata K."/>
            <person name="Arakawa K."/>
        </authorList>
    </citation>
    <scope>NUCLEOTIDE SEQUENCE</scope>
</reference>
<proteinExistence type="predicted"/>
<dbReference type="Proteomes" id="UP000887159">
    <property type="component" value="Unassembled WGS sequence"/>
</dbReference>
<dbReference type="EMBL" id="BMAU01021238">
    <property type="protein sequence ID" value="GFY03572.1"/>
    <property type="molecule type" value="Genomic_DNA"/>
</dbReference>
<evidence type="ECO:0000313" key="2">
    <source>
        <dbReference type="Proteomes" id="UP000887159"/>
    </source>
</evidence>
<sequence length="123" mass="14695">MQGCNQDYSIGKVEFMRTEKGFLYNQEHGDADIEHVLSPEAWLNIVIEQFIIKFPMLKMQTSQLIIHIWTTQAFYNRLYYSEFFSTVGYLELKRTLNPQFDGKKLIKNLMDLPTLFMKKDDWK</sequence>
<evidence type="ECO:0000313" key="1">
    <source>
        <dbReference type="EMBL" id="GFY03572.1"/>
    </source>
</evidence>
<gene>
    <name evidence="1" type="primary">NCL1_51104</name>
    <name evidence="1" type="ORF">TNCV_3212091</name>
</gene>
<name>A0A8X6RX97_TRICX</name>
<organism evidence="1 2">
    <name type="scientific">Trichonephila clavipes</name>
    <name type="common">Golden silk orbweaver</name>
    <name type="synonym">Nephila clavipes</name>
    <dbReference type="NCBI Taxonomy" id="2585209"/>
    <lineage>
        <taxon>Eukaryota</taxon>
        <taxon>Metazoa</taxon>
        <taxon>Ecdysozoa</taxon>
        <taxon>Arthropoda</taxon>
        <taxon>Chelicerata</taxon>
        <taxon>Arachnida</taxon>
        <taxon>Araneae</taxon>
        <taxon>Araneomorphae</taxon>
        <taxon>Entelegynae</taxon>
        <taxon>Araneoidea</taxon>
        <taxon>Nephilidae</taxon>
        <taxon>Trichonephila</taxon>
    </lineage>
</organism>
<comment type="caution">
    <text evidence="1">The sequence shown here is derived from an EMBL/GenBank/DDBJ whole genome shotgun (WGS) entry which is preliminary data.</text>
</comment>
<dbReference type="AlphaFoldDB" id="A0A8X6RX97"/>
<protein>
    <submittedName>
        <fullName evidence="1">Uncharacterized protein</fullName>
    </submittedName>
</protein>